<dbReference type="PANTHER" id="PTHR14146:SF0">
    <property type="entry name" value="EXOCYST COMPLEX COMPONENT 4"/>
    <property type="match status" value="1"/>
</dbReference>
<dbReference type="Pfam" id="PF04048">
    <property type="entry name" value="Sec8_N"/>
    <property type="match status" value="1"/>
</dbReference>
<evidence type="ECO:0000256" key="2">
    <source>
        <dbReference type="ARBA" id="ARBA00022483"/>
    </source>
</evidence>
<feature type="domain" description="Exocyst complex component Sec8 middle helical bundle" evidence="7">
    <location>
        <begin position="762"/>
        <end position="1138"/>
    </location>
</feature>
<accession>A0A316YU03</accession>
<evidence type="ECO:0000259" key="7">
    <source>
        <dbReference type="Pfam" id="PF20652"/>
    </source>
</evidence>
<feature type="compositionally biased region" description="Basic and acidic residues" evidence="5">
    <location>
        <begin position="369"/>
        <end position="378"/>
    </location>
</feature>
<feature type="compositionally biased region" description="Basic and acidic residues" evidence="5">
    <location>
        <begin position="1"/>
        <end position="19"/>
    </location>
</feature>
<feature type="region of interest" description="Disordered" evidence="5">
    <location>
        <begin position="131"/>
        <end position="306"/>
    </location>
</feature>
<feature type="domain" description="Exocyst complex component Sec8 N-terminal" evidence="6">
    <location>
        <begin position="398"/>
        <end position="534"/>
    </location>
</feature>
<organism evidence="8 9">
    <name type="scientific">Acaromyces ingoldii</name>
    <dbReference type="NCBI Taxonomy" id="215250"/>
    <lineage>
        <taxon>Eukaryota</taxon>
        <taxon>Fungi</taxon>
        <taxon>Dikarya</taxon>
        <taxon>Basidiomycota</taxon>
        <taxon>Ustilaginomycotina</taxon>
        <taxon>Exobasidiomycetes</taxon>
        <taxon>Exobasidiales</taxon>
        <taxon>Cryptobasidiaceae</taxon>
        <taxon>Acaromyces</taxon>
    </lineage>
</organism>
<dbReference type="GO" id="GO:0000145">
    <property type="term" value="C:exocyst"/>
    <property type="evidence" value="ECO:0007669"/>
    <property type="project" value="UniProtKB-UniRule"/>
</dbReference>
<feature type="region of interest" description="Disordered" evidence="5">
    <location>
        <begin position="617"/>
        <end position="637"/>
    </location>
</feature>
<keyword evidence="3 4" id="KW-0653">Protein transport</keyword>
<sequence length="1726" mass="185665">MSRQKSQRDIRSRIKHENVHLGGGAELGVGPAPKPARQPWEQHGASYSTVSTSSIGAPMMPRSGSSNDVNGASSSSNNAASAAASAIAAANLGAGPSFVSLSPSDSISNFEGRAGTRGLGAAFDQASMGTMPLAGMLPTSGQRSGGPGLFEPSAGSTASFAQNLGAGDGSREDGSTPLRPARSQRRPLQAPSASPQEGFSRTPSSRRQQYAGAATDAASSSVQAVGRNLLQATHGQSPSRGSNTSAGDRHARSARLMAEVASGGDNGRATPNSWTRAGESADEADFDDVYGGMDGGVDDGAGQYNSNHRATLNLEQTTPTLGSLTRREEPAALGSVLSALSAAGRKQGAARILRGTTAEEESRRRKRERKVEDARGKEVRPLEHYVDRADEKAFREICAVLRKVKAEWGFIVDDDFNYVSLALSLLDDSSLGSNRNQFSEMQKLIERGLQGTVDDHHESFATAISLHSNVLSSLTSAQTSISGARRRLRDSREALGAKRADLVQLWHRSQGVKESLRLLDTIELLKGVPDRLESLMSEKRFLEAVNVLMQSLKQIDKTEIVEVGATADLRGYLKGQEQAMFDILTEELHNHLYLKSFFCDARWKAYSAGQTTLPNVEFGSDYQEPQQQQQQFNGTSASAQDELGALKRDDADQQGSGLIDPGSNGALSTTATGERPLQVFRFINALSTRPAYDPNLASDMANLGLSASGSAAGLDPSVDAAMVTSKSADSNLALIGSGGAAQTQTGGGSSKIAASSTAFEQNPEADSFLYIEMLLESLARLGKLRLALDIVAQRLPIELHQLVEATIDEVDERNEPLRRSSVAIVRPESLLLSSSSALARSFAEGARSSFGSTLSAGRSSGAFMSASASSAATSMGPGARTSTVFRLSASETSAMERDSETMRDLFWTLFSKLDAVLQGHRVVYEVATKIMSRDGGKSQDASTSIRHRPPPQRTMVGKTPSHGSASVTNLIEVWKPIQTEVRTLLHEHLMDDSESTSARRNAIVSVNEVLRLGTFGRDKSKQLFKLAETAPRPGVNVSRKDFAPLRRHEEALTAALRASVPGLVGAADTSANAGISAFQQQQHHHTLQQQHQQHTLFSSLSSIAAGAGSSSGPNAGAGHRILVKPDAFNISVLFQPALAFIERVQMILPGEAAGESSKGFSAFLEEFVQDVFLAQLEEKVQTLFQSAVGGPDAFQEDPTSKSALQRPIVKATANVLVLVDSLYSMLRTTPFHRESYSHLVIQTLVQFYQRCHERFRDLVTTDLSSQEGNQHYHLSAAWAQRPELTQCLSEYVGGSCDATRRRELLEQENAFELLWASQLKGAKGGPSGGTIALHDLTTSRKKLTSLGNLHYSLLWFLSHISRLKPTDEDLPTAPAARARLSVIGNLAAVSGRQGQSRTDAEEEEGILKLPLSIEMASRFEAIPRTYRHLSNLVLFTLRLEIRARTIHYLDLAITEGNYLVEDAVLEPDPHVVDLNAELSSLDDVFSDTLARRDHRFLFVGLASLMDTMLCRAIRRVRFINRHGLTKMIRNVLALQQNLRNIVIVDTSKATMPKASGGQVSGGAVAAAGKEERQAYSSSSKPRGSTTTGEEDEGDMGLGTNSFERSRKLWELVGKDTPEELFEGIRTMRQSQQAEAEPGLVSQELEFDDYKCALNLMLGIDNAAASVQAQQASKTPVTPLTPGGGLSRVGLPGANLRPGTTKSSSASGEVSRQKLNEYLIELHEVAL</sequence>
<dbReference type="PANTHER" id="PTHR14146">
    <property type="entry name" value="EXOCYST COMPLEX COMPONENT 4"/>
    <property type="match status" value="1"/>
</dbReference>
<feature type="region of interest" description="Disordered" evidence="5">
    <location>
        <begin position="1672"/>
        <end position="1709"/>
    </location>
</feature>
<keyword evidence="9" id="KW-1185">Reference proteome</keyword>
<keyword evidence="2 4" id="KW-0268">Exocytosis</keyword>
<proteinExistence type="inferred from homology"/>
<comment type="similarity">
    <text evidence="4">Belongs to the SEC8 family.</text>
</comment>
<dbReference type="GeneID" id="37043195"/>
<feature type="compositionally biased region" description="Polar residues" evidence="5">
    <location>
        <begin position="1697"/>
        <end position="1709"/>
    </location>
</feature>
<dbReference type="GO" id="GO:0006904">
    <property type="term" value="P:vesicle docking involved in exocytosis"/>
    <property type="evidence" value="ECO:0007669"/>
    <property type="project" value="InterPro"/>
</dbReference>
<feature type="region of interest" description="Disordered" evidence="5">
    <location>
        <begin position="1552"/>
        <end position="1600"/>
    </location>
</feature>
<dbReference type="STRING" id="215250.A0A316YU03"/>
<feature type="region of interest" description="Disordered" evidence="5">
    <location>
        <begin position="348"/>
        <end position="378"/>
    </location>
</feature>
<dbReference type="InterPro" id="IPR007191">
    <property type="entry name" value="Sec8_exocyst_N"/>
</dbReference>
<feature type="region of interest" description="Disordered" evidence="5">
    <location>
        <begin position="1"/>
        <end position="84"/>
    </location>
</feature>
<dbReference type="InParanoid" id="A0A316YU03"/>
<feature type="compositionally biased region" description="Low complexity" evidence="5">
    <location>
        <begin position="63"/>
        <end position="84"/>
    </location>
</feature>
<dbReference type="RefSeq" id="XP_025379346.1">
    <property type="nucleotide sequence ID" value="XM_025521279.1"/>
</dbReference>
<reference evidence="8 9" key="1">
    <citation type="journal article" date="2018" name="Mol. Biol. Evol.">
        <title>Broad Genomic Sampling Reveals a Smut Pathogenic Ancestry of the Fungal Clade Ustilaginomycotina.</title>
        <authorList>
            <person name="Kijpornyongpan T."/>
            <person name="Mondo S.J."/>
            <person name="Barry K."/>
            <person name="Sandor L."/>
            <person name="Lee J."/>
            <person name="Lipzen A."/>
            <person name="Pangilinan J."/>
            <person name="LaButti K."/>
            <person name="Hainaut M."/>
            <person name="Henrissat B."/>
            <person name="Grigoriev I.V."/>
            <person name="Spatafora J.W."/>
            <person name="Aime M.C."/>
        </authorList>
    </citation>
    <scope>NUCLEOTIDE SEQUENCE [LARGE SCALE GENOMIC DNA]</scope>
    <source>
        <strain evidence="8 9">MCA 4198</strain>
    </source>
</reference>
<evidence type="ECO:0000256" key="3">
    <source>
        <dbReference type="ARBA" id="ARBA00022927"/>
    </source>
</evidence>
<dbReference type="GO" id="GO:0090522">
    <property type="term" value="P:vesicle tethering involved in exocytosis"/>
    <property type="evidence" value="ECO:0007669"/>
    <property type="project" value="UniProtKB-UniRule"/>
</dbReference>
<dbReference type="GO" id="GO:0015031">
    <property type="term" value="P:protein transport"/>
    <property type="evidence" value="ECO:0007669"/>
    <property type="project" value="UniProtKB-KW"/>
</dbReference>
<evidence type="ECO:0000313" key="8">
    <source>
        <dbReference type="EMBL" id="PWN92148.1"/>
    </source>
</evidence>
<evidence type="ECO:0000259" key="6">
    <source>
        <dbReference type="Pfam" id="PF04048"/>
    </source>
</evidence>
<dbReference type="GO" id="GO:0006893">
    <property type="term" value="P:Golgi to plasma membrane transport"/>
    <property type="evidence" value="ECO:0007669"/>
    <property type="project" value="TreeGrafter"/>
</dbReference>
<gene>
    <name evidence="8" type="ORF">FA10DRAFT_265949</name>
</gene>
<dbReference type="OrthoDB" id="272977at2759"/>
<keyword evidence="1 4" id="KW-0813">Transport</keyword>
<dbReference type="GO" id="GO:0006612">
    <property type="term" value="P:protein targeting to membrane"/>
    <property type="evidence" value="ECO:0007669"/>
    <property type="project" value="UniProtKB-UniRule"/>
</dbReference>
<dbReference type="InterPro" id="IPR039682">
    <property type="entry name" value="Sec8/EXOC4"/>
</dbReference>
<evidence type="ECO:0000256" key="4">
    <source>
        <dbReference type="RuleBase" id="RU367079"/>
    </source>
</evidence>
<comment type="function">
    <text evidence="4">Component of the exocyst complex involved in the docking of exocytic vesicles with fusion sites on the plasma membrane.</text>
</comment>
<evidence type="ECO:0000313" key="9">
    <source>
        <dbReference type="Proteomes" id="UP000245768"/>
    </source>
</evidence>
<protein>
    <recommendedName>
        <fullName evidence="4">Exocyst complex component Sec8</fullName>
    </recommendedName>
</protein>
<evidence type="ECO:0000256" key="5">
    <source>
        <dbReference type="SAM" id="MobiDB-lite"/>
    </source>
</evidence>
<evidence type="ECO:0000256" key="1">
    <source>
        <dbReference type="ARBA" id="ARBA00022448"/>
    </source>
</evidence>
<feature type="compositionally biased region" description="Polar residues" evidence="5">
    <location>
        <begin position="45"/>
        <end position="55"/>
    </location>
</feature>
<dbReference type="FunCoup" id="A0A316YU03">
    <property type="interactions" value="24"/>
</dbReference>
<dbReference type="EMBL" id="KZ819635">
    <property type="protein sequence ID" value="PWN92148.1"/>
    <property type="molecule type" value="Genomic_DNA"/>
</dbReference>
<feature type="compositionally biased region" description="Polar residues" evidence="5">
    <location>
        <begin position="1574"/>
        <end position="1587"/>
    </location>
</feature>
<dbReference type="Pfam" id="PF20652">
    <property type="entry name" value="Sec8_C"/>
    <property type="match status" value="1"/>
</dbReference>
<feature type="compositionally biased region" description="Low complexity" evidence="5">
    <location>
        <begin position="1554"/>
        <end position="1567"/>
    </location>
</feature>
<feature type="region of interest" description="Disordered" evidence="5">
    <location>
        <begin position="933"/>
        <end position="964"/>
    </location>
</feature>
<name>A0A316YU03_9BASI</name>
<feature type="compositionally biased region" description="Polar residues" evidence="5">
    <location>
        <begin position="230"/>
        <end position="246"/>
    </location>
</feature>
<feature type="region of interest" description="Disordered" evidence="5">
    <location>
        <begin position="649"/>
        <end position="670"/>
    </location>
</feature>
<dbReference type="Proteomes" id="UP000245768">
    <property type="component" value="Unassembled WGS sequence"/>
</dbReference>
<feature type="compositionally biased region" description="Polar residues" evidence="5">
    <location>
        <begin position="191"/>
        <end position="208"/>
    </location>
</feature>
<dbReference type="InterPro" id="IPR048630">
    <property type="entry name" value="Sec8_M"/>
</dbReference>